<dbReference type="AlphaFoldDB" id="D7LPT1"/>
<proteinExistence type="predicted"/>
<gene>
    <name evidence="2" type="ORF">ARALYDRAFT_484611</name>
</gene>
<feature type="compositionally biased region" description="Acidic residues" evidence="1">
    <location>
        <begin position="157"/>
        <end position="166"/>
    </location>
</feature>
<reference evidence="3" key="1">
    <citation type="journal article" date="2011" name="Nat. Genet.">
        <title>The Arabidopsis lyrata genome sequence and the basis of rapid genome size change.</title>
        <authorList>
            <person name="Hu T.T."/>
            <person name="Pattyn P."/>
            <person name="Bakker E.G."/>
            <person name="Cao J."/>
            <person name="Cheng J.-F."/>
            <person name="Clark R.M."/>
            <person name="Fahlgren N."/>
            <person name="Fawcett J.A."/>
            <person name="Grimwood J."/>
            <person name="Gundlach H."/>
            <person name="Haberer G."/>
            <person name="Hollister J.D."/>
            <person name="Ossowski S."/>
            <person name="Ottilar R.P."/>
            <person name="Salamov A.A."/>
            <person name="Schneeberger K."/>
            <person name="Spannagl M."/>
            <person name="Wang X."/>
            <person name="Yang L."/>
            <person name="Nasrallah M.E."/>
            <person name="Bergelson J."/>
            <person name="Carrington J.C."/>
            <person name="Gaut B.S."/>
            <person name="Schmutz J."/>
            <person name="Mayer K.F.X."/>
            <person name="Van de Peer Y."/>
            <person name="Grigoriev I.V."/>
            <person name="Nordborg M."/>
            <person name="Weigel D."/>
            <person name="Guo Y.-L."/>
        </authorList>
    </citation>
    <scope>NUCLEOTIDE SEQUENCE [LARGE SCALE GENOMIC DNA]</scope>
    <source>
        <strain evidence="3">cv. MN47</strain>
    </source>
</reference>
<dbReference type="Gramene" id="fgenesh2_kg.5__603__AT4G05505.1">
    <property type="protein sequence ID" value="fgenesh2_kg.5__603__AT4G05505.1"/>
    <property type="gene ID" value="fgenesh2_kg.5__603__AT4G05505.1"/>
</dbReference>
<name>D7LPT1_ARALL</name>
<feature type="region of interest" description="Disordered" evidence="1">
    <location>
        <begin position="1"/>
        <end position="179"/>
    </location>
</feature>
<evidence type="ECO:0000313" key="3">
    <source>
        <dbReference type="Proteomes" id="UP000008694"/>
    </source>
</evidence>
<evidence type="ECO:0000313" key="2">
    <source>
        <dbReference type="EMBL" id="EFH53361.1"/>
    </source>
</evidence>
<dbReference type="Proteomes" id="UP000008694">
    <property type="component" value="Unassembled WGS sequence"/>
</dbReference>
<dbReference type="EMBL" id="GL348717">
    <property type="protein sequence ID" value="EFH53361.1"/>
    <property type="molecule type" value="Genomic_DNA"/>
</dbReference>
<feature type="compositionally biased region" description="Pro residues" evidence="1">
    <location>
        <begin position="128"/>
        <end position="141"/>
    </location>
</feature>
<feature type="non-terminal residue" evidence="2">
    <location>
        <position position="1"/>
    </location>
</feature>
<organism evidence="3">
    <name type="scientific">Arabidopsis lyrata subsp. lyrata</name>
    <name type="common">Lyre-leaved rock-cress</name>
    <dbReference type="NCBI Taxonomy" id="81972"/>
    <lineage>
        <taxon>Eukaryota</taxon>
        <taxon>Viridiplantae</taxon>
        <taxon>Streptophyta</taxon>
        <taxon>Embryophyta</taxon>
        <taxon>Tracheophyta</taxon>
        <taxon>Spermatophyta</taxon>
        <taxon>Magnoliopsida</taxon>
        <taxon>eudicotyledons</taxon>
        <taxon>Gunneridae</taxon>
        <taxon>Pentapetalae</taxon>
        <taxon>rosids</taxon>
        <taxon>malvids</taxon>
        <taxon>Brassicales</taxon>
        <taxon>Brassicaceae</taxon>
        <taxon>Camelineae</taxon>
        <taxon>Arabidopsis</taxon>
    </lineage>
</organism>
<sequence length="208" mass="23214">SWWKRQERKGIEDSPQNRPTSSQPVGVESKTLNRRPRGLPSQYEFTPANRQAPLQDSEQEPIAQPPTGPTIRDYPPPTQLFQSGGSVHRLASNQSPAPVQREAYNQSPAPVQREASNQSPAPVQPEASNPPPRQASNPPPRASVSHHSSQAQNSHAEEDEDEEAEADYERESTLPEDSLATLHELLLRPGREKYTTVISPTFEPETYW</sequence>
<protein>
    <submittedName>
        <fullName evidence="2">Uncharacterized protein</fullName>
    </submittedName>
</protein>
<feature type="compositionally biased region" description="Low complexity" evidence="1">
    <location>
        <begin position="142"/>
        <end position="154"/>
    </location>
</feature>
<dbReference type="HOGENOM" id="CLU_117837_0_0_1"/>
<evidence type="ECO:0000256" key="1">
    <source>
        <dbReference type="SAM" id="MobiDB-lite"/>
    </source>
</evidence>
<feature type="compositionally biased region" description="Basic and acidic residues" evidence="1">
    <location>
        <begin position="1"/>
        <end position="12"/>
    </location>
</feature>
<keyword evidence="3" id="KW-1185">Reference proteome</keyword>
<feature type="compositionally biased region" description="Pro residues" evidence="1">
    <location>
        <begin position="63"/>
        <end position="78"/>
    </location>
</feature>
<feature type="compositionally biased region" description="Polar residues" evidence="1">
    <location>
        <begin position="14"/>
        <end position="24"/>
    </location>
</feature>
<accession>D7LPT1</accession>
<feature type="compositionally biased region" description="Polar residues" evidence="1">
    <location>
        <begin position="79"/>
        <end position="121"/>
    </location>
</feature>